<dbReference type="OrthoDB" id="2447669at2"/>
<keyword evidence="4" id="KW-0067">ATP-binding</keyword>
<keyword evidence="5" id="KW-0406">Ion transport</keyword>
<dbReference type="EMBL" id="SOMN01000017">
    <property type="protein sequence ID" value="TFE25840.1"/>
    <property type="molecule type" value="Genomic_DNA"/>
</dbReference>
<proteinExistence type="inferred from homology"/>
<dbReference type="AlphaFoldDB" id="A0A4Y8LX25"/>
<evidence type="ECO:0000256" key="5">
    <source>
        <dbReference type="ARBA" id="ARBA00023065"/>
    </source>
</evidence>
<keyword evidence="8" id="KW-1185">Reference proteome</keyword>
<evidence type="ECO:0000256" key="1">
    <source>
        <dbReference type="ARBA" id="ARBA00008936"/>
    </source>
</evidence>
<sequence>MQKAKRLLRRYKELRFLVQAHGRDGLPDSETRTYARGERLEAYLTQPLYVAETFTGTAGVTVSLQETLQDVQRIIDGGMDQIDVKKLLFIGRLQ</sequence>
<keyword evidence="3" id="KW-0547">Nucleotide-binding</keyword>
<dbReference type="GO" id="GO:0006811">
    <property type="term" value="P:monoatomic ion transport"/>
    <property type="evidence" value="ECO:0007669"/>
    <property type="project" value="UniProtKB-KW"/>
</dbReference>
<accession>A0A4Y8LX25</accession>
<dbReference type="InterPro" id="IPR024034">
    <property type="entry name" value="ATPase_F1/V1_b/a_C"/>
</dbReference>
<dbReference type="SUPFAM" id="SSF47917">
    <property type="entry name" value="C-terminal domain of alpha and beta subunits of F1 ATP synthase"/>
    <property type="match status" value="1"/>
</dbReference>
<dbReference type="RefSeq" id="WP_135152629.1">
    <property type="nucleotide sequence ID" value="NZ_SOMN01000017.1"/>
</dbReference>
<evidence type="ECO:0000259" key="6">
    <source>
        <dbReference type="Pfam" id="PF22919"/>
    </source>
</evidence>
<gene>
    <name evidence="7" type="ORF">E2980_13065</name>
</gene>
<feature type="domain" description="ATP synthase A/B type C-terminal" evidence="6">
    <location>
        <begin position="1"/>
        <end position="74"/>
    </location>
</feature>
<dbReference type="Proteomes" id="UP000297900">
    <property type="component" value="Unassembled WGS sequence"/>
</dbReference>
<dbReference type="Pfam" id="PF22919">
    <property type="entry name" value="ATP-synt_VA_C"/>
    <property type="match status" value="1"/>
</dbReference>
<evidence type="ECO:0000256" key="4">
    <source>
        <dbReference type="ARBA" id="ARBA00022840"/>
    </source>
</evidence>
<organism evidence="7 8">
    <name type="scientific">Cohnella luojiensis</name>
    <dbReference type="NCBI Taxonomy" id="652876"/>
    <lineage>
        <taxon>Bacteria</taxon>
        <taxon>Bacillati</taxon>
        <taxon>Bacillota</taxon>
        <taxon>Bacilli</taxon>
        <taxon>Bacillales</taxon>
        <taxon>Paenibacillaceae</taxon>
        <taxon>Cohnella</taxon>
    </lineage>
</organism>
<reference evidence="7 8" key="1">
    <citation type="submission" date="2019-03" db="EMBL/GenBank/DDBJ databases">
        <title>Cohnella endophytica sp. nov., a novel endophytic bacterium isolated from bark of Sonneratia apetala.</title>
        <authorList>
            <person name="Tuo L."/>
        </authorList>
    </citation>
    <scope>NUCLEOTIDE SEQUENCE [LARGE SCALE GENOMIC DNA]</scope>
    <source>
        <strain evidence="7 8">CCTCC AB 208254</strain>
    </source>
</reference>
<keyword evidence="2" id="KW-0813">Transport</keyword>
<dbReference type="InterPro" id="IPR055190">
    <property type="entry name" value="ATP-synt_VA_C"/>
</dbReference>
<evidence type="ECO:0000313" key="7">
    <source>
        <dbReference type="EMBL" id="TFE25840.1"/>
    </source>
</evidence>
<protein>
    <recommendedName>
        <fullName evidence="6">ATP synthase A/B type C-terminal domain-containing protein</fullName>
    </recommendedName>
</protein>
<name>A0A4Y8LX25_9BACL</name>
<evidence type="ECO:0000256" key="3">
    <source>
        <dbReference type="ARBA" id="ARBA00022741"/>
    </source>
</evidence>
<dbReference type="Gene3D" id="1.10.1140.10">
    <property type="entry name" value="Bovine Mitochondrial F1-atpase, Atp Synthase Beta Chain, Chain D, domain 3"/>
    <property type="match status" value="1"/>
</dbReference>
<evidence type="ECO:0000313" key="8">
    <source>
        <dbReference type="Proteomes" id="UP000297900"/>
    </source>
</evidence>
<comment type="caution">
    <text evidence="7">The sequence shown here is derived from an EMBL/GenBank/DDBJ whole genome shotgun (WGS) entry which is preliminary data.</text>
</comment>
<comment type="similarity">
    <text evidence="1">Belongs to the ATPase alpha/beta chains family.</text>
</comment>
<evidence type="ECO:0000256" key="2">
    <source>
        <dbReference type="ARBA" id="ARBA00022448"/>
    </source>
</evidence>